<dbReference type="Gene3D" id="3.40.50.10090">
    <property type="match status" value="2"/>
</dbReference>
<dbReference type="AlphaFoldDB" id="A0A371YY36"/>
<dbReference type="InterPro" id="IPR036108">
    <property type="entry name" value="4pyrrol_syn_uPrphyn_synt_sf"/>
</dbReference>
<dbReference type="SUPFAM" id="SSF69618">
    <property type="entry name" value="HemD-like"/>
    <property type="match status" value="1"/>
</dbReference>
<evidence type="ECO:0000259" key="1">
    <source>
        <dbReference type="Pfam" id="PF02602"/>
    </source>
</evidence>
<proteinExistence type="predicted"/>
<accession>A0A371YY36</accession>
<gene>
    <name evidence="2" type="ORF">DY926_13055</name>
</gene>
<dbReference type="GO" id="GO:0004852">
    <property type="term" value="F:uroporphyrinogen-III synthase activity"/>
    <property type="evidence" value="ECO:0007669"/>
    <property type="project" value="InterPro"/>
</dbReference>
<reference evidence="2 3" key="1">
    <citation type="submission" date="2018-08" db="EMBL/GenBank/DDBJ databases">
        <title>Komagataeibacter sp. AV 382.</title>
        <authorList>
            <person name="Skraban J."/>
            <person name="Trcek J."/>
        </authorList>
    </citation>
    <scope>NUCLEOTIDE SEQUENCE [LARGE SCALE GENOMIC DNA]</scope>
    <source>
        <strain evidence="2 3">AV 382</strain>
    </source>
</reference>
<name>A0A371YY36_9PROT</name>
<dbReference type="GO" id="GO:0033014">
    <property type="term" value="P:tetrapyrrole biosynthetic process"/>
    <property type="evidence" value="ECO:0007669"/>
    <property type="project" value="InterPro"/>
</dbReference>
<dbReference type="CDD" id="cd06578">
    <property type="entry name" value="HemD"/>
    <property type="match status" value="1"/>
</dbReference>
<dbReference type="InterPro" id="IPR003754">
    <property type="entry name" value="4pyrrol_synth_uPrphyn_synth"/>
</dbReference>
<feature type="domain" description="Tetrapyrrole biosynthesis uroporphyrinogen III synthase" evidence="1">
    <location>
        <begin position="3"/>
        <end position="211"/>
    </location>
</feature>
<comment type="caution">
    <text evidence="2">The sequence shown here is derived from an EMBL/GenBank/DDBJ whole genome shotgun (WGS) entry which is preliminary data.</text>
</comment>
<organism evidence="2 3">
    <name type="scientific">Komagataeibacter melaceti</name>
    <dbReference type="NCBI Taxonomy" id="2766577"/>
    <lineage>
        <taxon>Bacteria</taxon>
        <taxon>Pseudomonadati</taxon>
        <taxon>Pseudomonadota</taxon>
        <taxon>Alphaproteobacteria</taxon>
        <taxon>Acetobacterales</taxon>
        <taxon>Acetobacteraceae</taxon>
        <taxon>Komagataeibacter</taxon>
    </lineage>
</organism>
<dbReference type="EMBL" id="QUWV01000125">
    <property type="protein sequence ID" value="RFD19142.1"/>
    <property type="molecule type" value="Genomic_DNA"/>
</dbReference>
<dbReference type="Proteomes" id="UP000262371">
    <property type="component" value="Unassembled WGS sequence"/>
</dbReference>
<protein>
    <submittedName>
        <fullName evidence="2">Uroporphyrinogen-III synthase</fullName>
    </submittedName>
</protein>
<sequence>MAAVEAMGLRPLAAPMLRIEHFALSTGAFQPDALVLTSAQAIPAINRPQWHHLPCYVVGNATGARARAAGFSHVIAATGTADDLLGLIRAHVPAGSRVLLAVGRGYGLEMAASLRADGLRVLRRCVYAARASQRLPGPARAALRAGRIGAVMLYSARTAEAFLAALDARLAPCLASVRAVVMSHGVAAVLAEGPRWRDVSVAERPDQTAMLACVEQADRP</sequence>
<dbReference type="Pfam" id="PF02602">
    <property type="entry name" value="HEM4"/>
    <property type="match status" value="1"/>
</dbReference>
<keyword evidence="3" id="KW-1185">Reference proteome</keyword>
<evidence type="ECO:0000313" key="3">
    <source>
        <dbReference type="Proteomes" id="UP000262371"/>
    </source>
</evidence>
<dbReference type="OrthoDB" id="7163809at2"/>
<evidence type="ECO:0000313" key="2">
    <source>
        <dbReference type="EMBL" id="RFD19142.1"/>
    </source>
</evidence>